<sequence>MSIPNKTTSRRNHDDVDDDRKSPASMPRLPLDRPVKRERIVPHSRSSTPHASSSSSSSPPTTSTSAPSPPTSSNARTGTNGTSTTARTNGVDAANLGTTTLTASNHDHFDSDGTAMPVSGRRYAPVVGPDGKTYTPGEAAKLGLTIRTACDGCRTRKLKCSGTKPEQGGCVRCRSDGIDCVYSARAPIGRPRKRKASPVAEISSGALDTSSGHPSSKSCRKGEGLSTAQVKGKGKARMKSEGTSQVEEGRIQEMSLDASGINGHVAVASGFGRGGLDELASAAAASFSDPSVRHGFLRPVEGTRGSQGFHGHSDGTIAFDNMLFRDPNLHSSLGSHFSSPLTTNSPATSASGFSSPDKERAAGFSNISSMAPMAPTLASSNYPLSPPSSDFVQNATHARVSTSKQVLRPQILDNDDKGHALFEGSFRLQKEALSPSVSTSSPSSMWNQNAFGQSQRQNSGASPFSFGEGEEPMASLDDLSIAAFLQSLDTLEIAPSDGLTQSMLAEVSEAGQFGDPSSGGSGLLSSSAILQDGLSYAVPADFSWWDLGLCLPEVSVSPMDSNQANQSAFNLTEPTVSGQDQPQKLGQSMPALRGRGMFGSSRPARQNPSHSSAQAAAAAASEIKANWPRGSGKGMGNGSFITSEGQTLHGAGWDDQVEVEGLGRGGRVSPDTARISRDSPSSQAWLGKEASSPDSTHDTQLKSCCSKKAAKRKEETCTPTESEIKKPCCTSKEASDRSKVDSTSPPTKPSSLSLKAGRASSPCSMLENATDDLGGAGAHAQTHTHTHGHGHVHSHSKVHCVPNPSGKGCTCLCDMSVALLSVRRTLRQATDYSADHENSTTTKTIEGEQAEDESVKGAAGSARKGDRGSLAAATTLQLTLSASQAVAEQCACSADCPTCRSDPSTELSASLLVSTALQIYARAVKTLREGFTSSSSHPGSSGGMFGPSSSFSSSGGGGLDIRIGDYRPGAANARRIALFAMKLELRDLRTALGKISKMATSSRSLQSKNDKGGKEDSEVGRDPSRGTSSSGPRCSEGGEKGWDEGKDLVDVRLQGRKGDDSEGGGWGNEKAVATTSIHNININQNHANANANANLNSKGWMNPIDQIVIMKLHQQLGELLKTVESLENPLDPPSHS</sequence>
<evidence type="ECO:0000313" key="1">
    <source>
        <dbReference type="EMBL" id="PWN51734.1"/>
    </source>
</evidence>
<organism evidence="1 2">
    <name type="scientific">Violaceomyces palustris</name>
    <dbReference type="NCBI Taxonomy" id="1673888"/>
    <lineage>
        <taxon>Eukaryota</taxon>
        <taxon>Fungi</taxon>
        <taxon>Dikarya</taxon>
        <taxon>Basidiomycota</taxon>
        <taxon>Ustilaginomycotina</taxon>
        <taxon>Ustilaginomycetes</taxon>
        <taxon>Violaceomycetales</taxon>
        <taxon>Violaceomycetaceae</taxon>
        <taxon>Violaceomyces</taxon>
    </lineage>
</organism>
<protein>
    <submittedName>
        <fullName evidence="1">Uncharacterized protein</fullName>
    </submittedName>
</protein>
<evidence type="ECO:0000313" key="2">
    <source>
        <dbReference type="Proteomes" id="UP000245626"/>
    </source>
</evidence>
<reference evidence="1 2" key="1">
    <citation type="journal article" date="2018" name="Mol. Biol. Evol.">
        <title>Broad Genomic Sampling Reveals a Smut Pathogenic Ancestry of the Fungal Clade Ustilaginomycotina.</title>
        <authorList>
            <person name="Kijpornyongpan T."/>
            <person name="Mondo S.J."/>
            <person name="Barry K."/>
            <person name="Sandor L."/>
            <person name="Lee J."/>
            <person name="Lipzen A."/>
            <person name="Pangilinan J."/>
            <person name="LaButti K."/>
            <person name="Hainaut M."/>
            <person name="Henrissat B."/>
            <person name="Grigoriev I.V."/>
            <person name="Spatafora J.W."/>
            <person name="Aime M.C."/>
        </authorList>
    </citation>
    <scope>NUCLEOTIDE SEQUENCE [LARGE SCALE GENOMIC DNA]</scope>
    <source>
        <strain evidence="1 2">SA 807</strain>
    </source>
</reference>
<gene>
    <name evidence="1" type="ORF">IE53DRAFT_367814</name>
</gene>
<dbReference type="Proteomes" id="UP000245626">
    <property type="component" value="Unassembled WGS sequence"/>
</dbReference>
<dbReference type="EMBL" id="KZ819821">
    <property type="protein sequence ID" value="PWN51734.1"/>
    <property type="molecule type" value="Genomic_DNA"/>
</dbReference>
<accession>A0ACD0P0Y6</accession>
<keyword evidence="2" id="KW-1185">Reference proteome</keyword>
<proteinExistence type="predicted"/>
<name>A0ACD0P0Y6_9BASI</name>